<comment type="similarity">
    <text evidence="1">Belongs to the HEM-1/HEM-2 family.</text>
</comment>
<protein>
    <submittedName>
        <fullName evidence="3">Uncharacterized protein</fullName>
    </submittedName>
</protein>
<feature type="region of interest" description="Disordered" evidence="2">
    <location>
        <begin position="691"/>
        <end position="722"/>
    </location>
</feature>
<dbReference type="STRING" id="109895.A0A507EBT4"/>
<name>A0A507EBT4_9FUNG</name>
<dbReference type="Pfam" id="PF09735">
    <property type="entry name" value="Nckap1"/>
    <property type="match status" value="1"/>
</dbReference>
<evidence type="ECO:0000256" key="1">
    <source>
        <dbReference type="ARBA" id="ARBA00037947"/>
    </source>
</evidence>
<dbReference type="GO" id="GO:0000902">
    <property type="term" value="P:cell morphogenesis"/>
    <property type="evidence" value="ECO:0007669"/>
    <property type="project" value="TreeGrafter"/>
</dbReference>
<evidence type="ECO:0000256" key="2">
    <source>
        <dbReference type="SAM" id="MobiDB-lite"/>
    </source>
</evidence>
<dbReference type="GO" id="GO:0030031">
    <property type="term" value="P:cell projection assembly"/>
    <property type="evidence" value="ECO:0007669"/>
    <property type="project" value="TreeGrafter"/>
</dbReference>
<keyword evidence="4" id="KW-1185">Reference proteome</keyword>
<sequence length="1259" mass="138802">MHIDLWADHLLALQAHSTALLSALHCAKHAIGSPDHSIATSPTDILSKGGSPDVAYTYNGAHLSPLSPSRPAMEKLKALTDPNLAEAFKKMAKKFPEQVDITKDAKFQPFRDAHLAIVAEFKHYYALLVAVMEFTETSAVVLQQSINLVNLSFDINPELVNAFLDLLVSYVSIIYLVAAMGAEKKVIASAYAKAYQLANGPVEPSYLRLAKHISATYEKPLPTIQDSLATLAPKIISLLLELKPDLDARLTLSADAFRKMAILSLTPEMSGIKAPEPDEKHLRGLTSMNRQFRILVIGFLVCPSEMAKQAGCLDLLKQTLAYGYALPLVRNEMLNIVGEFEASFRAHKKLGSLKNYVSDVITATSLTCPTFHRDRRDYLRHQLKQMICLSSDRKIICTKFPMVASALGFARDEVLWYFYHLDHDLTGSSSKKRGAKKDPHHHYHHALDVGVVELIWLIKDLSKSLANNIDLVRDHFAHQIGHFYAPNLLALIANALGPDIETEAIGILLKELHRLVTMFTTDDINELIDEGGLKALRMNWLRFQLAAALPSSGGVANISDISWMMTDLCERSKWLDQYSETLSDLCSLRELCFYQSVLHEHLRECIETAPEMVRYCGVLGALAEEFAANVTPAWPLEAKHITIHSVLFATEVYSIIGQLAASVAHDIAITHTTAHGNQLLSSEAVAALHKSTASSSTHDKKSKPKKNMAEKPLPCPGAESTLTGSDASVRHLERLKALMRNLLAALTSPVTTTVADSEFHPFEFFLESLADRCASHLSATVYKQPDPPTQSGLLSFAVGGGAPDDALSFEVKRPTVFLSEVKAYLAAMRFLDCMVPLSCTSAIRDILFDKINFTNSRDYADTQPDQMLYPITTTRTGSKPHRSNKPNPISTPHTPVLAVYAAWYVELVASKATTGTMCLSLNRRALLSRGHLSFQAETYTDFNELCALCELVGPQGIRFIDEQLARMVGTLANCIKDQMTSTLPLLEALRTHWTDEAKTWEVLKKFRHMKEFTARTITLGFILAFRQLLSDAVRCVFHSSCPHIYASIASAHAHTVVVGGVHPPATAPPASKPLDMVATDIGLADHRLTAILTTAMGARSDAGLWALLPYLHAAMLYHLAFDDAATYNAYIDGLENNGHCLAPAFTILLRAVNPPAAAPDGWRAEKEFLNISATILLRLQQRTTDKELHAKNLDSAFLVLKRFIHDSTTLTADWAEQVIPHAIFQVVMGSLHRKRVDLHHKRSPGSTAALNAADDEAAF</sequence>
<evidence type="ECO:0000313" key="4">
    <source>
        <dbReference type="Proteomes" id="UP000318582"/>
    </source>
</evidence>
<organism evidence="3 4">
    <name type="scientific">Powellomyces hirtus</name>
    <dbReference type="NCBI Taxonomy" id="109895"/>
    <lineage>
        <taxon>Eukaryota</taxon>
        <taxon>Fungi</taxon>
        <taxon>Fungi incertae sedis</taxon>
        <taxon>Chytridiomycota</taxon>
        <taxon>Chytridiomycota incertae sedis</taxon>
        <taxon>Chytridiomycetes</taxon>
        <taxon>Spizellomycetales</taxon>
        <taxon>Powellomycetaceae</taxon>
        <taxon>Powellomyces</taxon>
    </lineage>
</organism>
<evidence type="ECO:0000313" key="3">
    <source>
        <dbReference type="EMBL" id="TPX60530.1"/>
    </source>
</evidence>
<dbReference type="InterPro" id="IPR019137">
    <property type="entry name" value="Nck-associated_protein-1"/>
</dbReference>
<dbReference type="GO" id="GO:0030866">
    <property type="term" value="P:cortical actin cytoskeleton organization"/>
    <property type="evidence" value="ECO:0007669"/>
    <property type="project" value="TreeGrafter"/>
</dbReference>
<reference evidence="3 4" key="1">
    <citation type="journal article" date="2019" name="Sci. Rep.">
        <title>Comparative genomics of chytrid fungi reveal insights into the obligate biotrophic and pathogenic lifestyle of Synchytrium endobioticum.</title>
        <authorList>
            <person name="van de Vossenberg B.T.L.H."/>
            <person name="Warris S."/>
            <person name="Nguyen H.D.T."/>
            <person name="van Gent-Pelzer M.P.E."/>
            <person name="Joly D.L."/>
            <person name="van de Geest H.C."/>
            <person name="Bonants P.J.M."/>
            <person name="Smith D.S."/>
            <person name="Levesque C.A."/>
            <person name="van der Lee T.A.J."/>
        </authorList>
    </citation>
    <scope>NUCLEOTIDE SEQUENCE [LARGE SCALE GENOMIC DNA]</scope>
    <source>
        <strain evidence="3 4">CBS 809.83</strain>
    </source>
</reference>
<dbReference type="PANTHER" id="PTHR12093:SF10">
    <property type="entry name" value="MEMBRANE-ASSOCIATED PROTEIN HEM"/>
    <property type="match status" value="1"/>
</dbReference>
<dbReference type="Proteomes" id="UP000318582">
    <property type="component" value="Unassembled WGS sequence"/>
</dbReference>
<dbReference type="GO" id="GO:0016477">
    <property type="term" value="P:cell migration"/>
    <property type="evidence" value="ECO:0007669"/>
    <property type="project" value="TreeGrafter"/>
</dbReference>
<comment type="caution">
    <text evidence="3">The sequence shown here is derived from an EMBL/GenBank/DDBJ whole genome shotgun (WGS) entry which is preliminary data.</text>
</comment>
<proteinExistence type="inferred from homology"/>
<dbReference type="EMBL" id="QEAQ01000014">
    <property type="protein sequence ID" value="TPX60530.1"/>
    <property type="molecule type" value="Genomic_DNA"/>
</dbReference>
<dbReference type="GO" id="GO:0031209">
    <property type="term" value="C:SCAR complex"/>
    <property type="evidence" value="ECO:0007669"/>
    <property type="project" value="TreeGrafter"/>
</dbReference>
<dbReference type="PANTHER" id="PTHR12093">
    <property type="entry name" value="NCK-ASSOCIATED PROTEIN 1"/>
    <property type="match status" value="1"/>
</dbReference>
<dbReference type="AlphaFoldDB" id="A0A507EBT4"/>
<accession>A0A507EBT4</accession>
<gene>
    <name evidence="3" type="ORF">PhCBS80983_g01764</name>
</gene>